<dbReference type="SUPFAM" id="SSF117457">
    <property type="entry name" value="FumA C-terminal domain-like"/>
    <property type="match status" value="1"/>
</dbReference>
<dbReference type="AlphaFoldDB" id="F0RSK2"/>
<dbReference type="EC" id="4.2.1.2" evidence="4"/>
<dbReference type="STRING" id="158189.SpiBuddy_2280"/>
<dbReference type="Proteomes" id="UP000008466">
    <property type="component" value="Chromosome"/>
</dbReference>
<gene>
    <name evidence="4" type="ordered locus">SpiBuddy_2280</name>
</gene>
<dbReference type="InterPro" id="IPR004647">
    <property type="entry name" value="Fe-S_hydro-lyase_TtdB-typ_cat"/>
</dbReference>
<dbReference type="NCBIfam" id="TIGR00723">
    <property type="entry name" value="ttdB_fumA_fumB"/>
    <property type="match status" value="1"/>
</dbReference>
<dbReference type="RefSeq" id="WP_013607948.1">
    <property type="nucleotide sequence ID" value="NC_015152.1"/>
</dbReference>
<dbReference type="GO" id="GO:0004333">
    <property type="term" value="F:fumarate hydratase activity"/>
    <property type="evidence" value="ECO:0007669"/>
    <property type="project" value="UniProtKB-EC"/>
</dbReference>
<dbReference type="KEGG" id="sbu:SpiBuddy_2280"/>
<dbReference type="PANTHER" id="PTHR43351:SF2">
    <property type="entry name" value="L(+)-TARTRATE DEHYDRATASE SUBUNIT BETA-RELATED"/>
    <property type="match status" value="1"/>
</dbReference>
<proteinExistence type="inferred from homology"/>
<evidence type="ECO:0000256" key="2">
    <source>
        <dbReference type="ARBA" id="ARBA00023239"/>
    </source>
</evidence>
<comment type="similarity">
    <text evidence="1">Belongs to the class-I fumarase family.</text>
</comment>
<keyword evidence="2 4" id="KW-0456">Lyase</keyword>
<reference evidence="5" key="1">
    <citation type="submission" date="2011-02" db="EMBL/GenBank/DDBJ databases">
        <title>Complete sequence of Spirochaeta sp. Buddy.</title>
        <authorList>
            <person name="Lucas S."/>
            <person name="Copeland A."/>
            <person name="Lapidus A."/>
            <person name="Cheng J.-F."/>
            <person name="Goodwin L."/>
            <person name="Pitluck S."/>
            <person name="Zeytun A."/>
            <person name="Detter J.C."/>
            <person name="Han C."/>
            <person name="Tapia R."/>
            <person name="Land M."/>
            <person name="Hauser L."/>
            <person name="Kyrpides N."/>
            <person name="Ivanova N."/>
            <person name="Mikhailova N."/>
            <person name="Pagani I."/>
            <person name="Ritalahti K.M."/>
            <person name="Loeffler F.E."/>
            <person name="Woyke T."/>
        </authorList>
    </citation>
    <scope>NUCLEOTIDE SEQUENCE [LARGE SCALE GENOMIC DNA]</scope>
    <source>
        <strain evidence="5">ATCC BAA-1886 / DSM 22777 / Buddy</strain>
    </source>
</reference>
<protein>
    <submittedName>
        <fullName evidence="4">Hydro-lyase, Fe-S type, tartrate/fumarate subfamily, beta subunit</fullName>
        <ecNumber evidence="4">4.2.1.2</ecNumber>
    </submittedName>
</protein>
<dbReference type="OrthoDB" id="9798978at2"/>
<evidence type="ECO:0000256" key="1">
    <source>
        <dbReference type="ARBA" id="ARBA00008876"/>
    </source>
</evidence>
<dbReference type="Pfam" id="PF05683">
    <property type="entry name" value="Fumerase_C"/>
    <property type="match status" value="1"/>
</dbReference>
<accession>F0RSK2</accession>
<dbReference type="Gene3D" id="3.20.130.10">
    <property type="entry name" value="Fe-S hydro-lyase, tartrate dehydratase beta-type, catalytic domain"/>
    <property type="match status" value="1"/>
</dbReference>
<keyword evidence="5" id="KW-1185">Reference proteome</keyword>
<evidence type="ECO:0000259" key="3">
    <source>
        <dbReference type="Pfam" id="PF05683"/>
    </source>
</evidence>
<organism evidence="4 5">
    <name type="scientific">Sphaerochaeta globosa (strain ATCC BAA-1886 / DSM 22777 / Buddy)</name>
    <name type="common">Spirochaeta sp. (strain Buddy)</name>
    <dbReference type="NCBI Taxonomy" id="158189"/>
    <lineage>
        <taxon>Bacteria</taxon>
        <taxon>Pseudomonadati</taxon>
        <taxon>Spirochaetota</taxon>
        <taxon>Spirochaetia</taxon>
        <taxon>Spirochaetales</taxon>
        <taxon>Sphaerochaetaceae</taxon>
        <taxon>Sphaerochaeta</taxon>
    </lineage>
</organism>
<name>F0RSK2_SPHGB</name>
<dbReference type="HOGENOM" id="CLU_098588_2_0_12"/>
<sequence>MRELKLPLSEQDIASLKAYDQVLLTGPLYVGRDQVHSLLFDMVNAGQSLPIPLQGQAIYYMGPSPAPEGKVIGACGPTTSARMDPFTPLLLDHGLKVLIGKGPRSQSVVDAIRRNKAVYLQAFGGCGALYASTVRSSSIVAFEYLGPEALLLLEVEKFPAIVAIDSQQGSVFVH</sequence>
<dbReference type="EMBL" id="CP002541">
    <property type="protein sequence ID" value="ADY14099.1"/>
    <property type="molecule type" value="Genomic_DNA"/>
</dbReference>
<dbReference type="InterPro" id="IPR036660">
    <property type="entry name" value="Fe-S_hydroAse_TtdB_cat_sf"/>
</dbReference>
<evidence type="ECO:0000313" key="5">
    <source>
        <dbReference type="Proteomes" id="UP000008466"/>
    </source>
</evidence>
<evidence type="ECO:0000313" key="4">
    <source>
        <dbReference type="EMBL" id="ADY14099.1"/>
    </source>
</evidence>
<dbReference type="eggNOG" id="COG1838">
    <property type="taxonomic scope" value="Bacteria"/>
</dbReference>
<feature type="domain" description="Fe-S hydro-lyase tartrate dehydratase beta-type catalytic" evidence="3">
    <location>
        <begin position="6"/>
        <end position="172"/>
    </location>
</feature>
<dbReference type="PANTHER" id="PTHR43351">
    <property type="entry name" value="L(+)-TARTRATE DEHYDRATASE SUBUNIT BETA"/>
    <property type="match status" value="1"/>
</dbReference>